<gene>
    <name evidence="1" type="ORF">KK060_06830</name>
</gene>
<name>A0ABS5VNF7_9BACT</name>
<dbReference type="Proteomes" id="UP000772618">
    <property type="component" value="Unassembled WGS sequence"/>
</dbReference>
<organism evidence="1 2">
    <name type="scientific">Chryseosolibacter indicus</name>
    <dbReference type="NCBI Taxonomy" id="2782351"/>
    <lineage>
        <taxon>Bacteria</taxon>
        <taxon>Pseudomonadati</taxon>
        <taxon>Bacteroidota</taxon>
        <taxon>Cytophagia</taxon>
        <taxon>Cytophagales</taxon>
        <taxon>Chryseotaleaceae</taxon>
        <taxon>Chryseosolibacter</taxon>
    </lineage>
</organism>
<accession>A0ABS5VNF7</accession>
<sequence>MALVIENDLTSGLSGRFGNKFIFKQLRGKTIVARRGKPTTKQSALQRDNRLRFRMATKFAQAMMLDADRKAYYWKMAKEMNLPNAYTAAITEYMRKPQLKEAEVSTDQSLVTVRVKADKKDFDNKAIRVHALGKNGEVLETKETTATRDEWTYTFSVFREMMDKVVIEVIDYAGNVVRKKIGMELELDD</sequence>
<protein>
    <submittedName>
        <fullName evidence="1">Uncharacterized protein</fullName>
    </submittedName>
</protein>
<dbReference type="RefSeq" id="WP_254152957.1">
    <property type="nucleotide sequence ID" value="NZ_JAHESD010000010.1"/>
</dbReference>
<proteinExistence type="predicted"/>
<reference evidence="1 2" key="1">
    <citation type="submission" date="2021-05" db="EMBL/GenBank/DDBJ databases">
        <title>A Polyphasic approach of four new species of the genus Ohtaekwangia: Ohtaekwangia histidinii sp. nov., Ohtaekwangia cretensis sp. nov., Ohtaekwangia indiensis sp. nov., Ohtaekwangia reichenbachii sp. nov. from diverse environment.</title>
        <authorList>
            <person name="Octaviana S."/>
        </authorList>
    </citation>
    <scope>NUCLEOTIDE SEQUENCE [LARGE SCALE GENOMIC DNA]</scope>
    <source>
        <strain evidence="1 2">PWU20</strain>
    </source>
</reference>
<evidence type="ECO:0000313" key="2">
    <source>
        <dbReference type="Proteomes" id="UP000772618"/>
    </source>
</evidence>
<comment type="caution">
    <text evidence="1">The sequence shown here is derived from an EMBL/GenBank/DDBJ whole genome shotgun (WGS) entry which is preliminary data.</text>
</comment>
<keyword evidence="2" id="KW-1185">Reference proteome</keyword>
<evidence type="ECO:0000313" key="1">
    <source>
        <dbReference type="EMBL" id="MBT1702987.1"/>
    </source>
</evidence>
<dbReference type="EMBL" id="JAHESD010000010">
    <property type="protein sequence ID" value="MBT1702987.1"/>
    <property type="molecule type" value="Genomic_DNA"/>
</dbReference>